<dbReference type="EMBL" id="FN314960">
    <property type="protein sequence ID" value="CAX70692.1"/>
    <property type="molecule type" value="mRNA"/>
</dbReference>
<reference evidence="3" key="1">
    <citation type="journal article" date="2009" name="Nature">
        <title>The Schistosoma japonicum genome reveals features of host-parasite interplay.</title>
        <authorList>
            <person name="Liu F."/>
            <person name="Zhou Y."/>
            <person name="Wang Z.Q."/>
            <person name="Lu G."/>
            <person name="Zheng H."/>
            <person name="Brindley P.J."/>
            <person name="McManus D.P."/>
            <person name="Blair D."/>
            <person name="Zhang Q.H."/>
            <person name="Zhong Y."/>
            <person name="Wang S."/>
            <person name="Han Z.G."/>
            <person name="Chen Z."/>
        </authorList>
    </citation>
    <scope>NUCLEOTIDE SEQUENCE</scope>
    <source>
        <strain evidence="3">Anhui</strain>
    </source>
</reference>
<evidence type="ECO:0000256" key="1">
    <source>
        <dbReference type="SAM" id="MobiDB-lite"/>
    </source>
</evidence>
<reference evidence="3" key="2">
    <citation type="submission" date="2009-03" db="EMBL/GenBank/DDBJ databases">
        <authorList>
            <person name="Gang L."/>
        </authorList>
    </citation>
    <scope>NUCLEOTIDE SEQUENCE</scope>
    <source>
        <strain evidence="3">Anhui</strain>
    </source>
</reference>
<feature type="signal peptide" evidence="2">
    <location>
        <begin position="1"/>
        <end position="22"/>
    </location>
</feature>
<evidence type="ECO:0000256" key="2">
    <source>
        <dbReference type="SAM" id="SignalP"/>
    </source>
</evidence>
<feature type="chain" id="PRO_5002911538" evidence="2">
    <location>
        <begin position="23"/>
        <end position="80"/>
    </location>
</feature>
<dbReference type="AlphaFoldDB" id="C1L7L4"/>
<feature type="region of interest" description="Disordered" evidence="1">
    <location>
        <begin position="25"/>
        <end position="45"/>
    </location>
</feature>
<organism evidence="3">
    <name type="scientific">Schistosoma japonicum</name>
    <name type="common">Blood fluke</name>
    <dbReference type="NCBI Taxonomy" id="6182"/>
    <lineage>
        <taxon>Eukaryota</taxon>
        <taxon>Metazoa</taxon>
        <taxon>Spiralia</taxon>
        <taxon>Lophotrochozoa</taxon>
        <taxon>Platyhelminthes</taxon>
        <taxon>Trematoda</taxon>
        <taxon>Digenea</taxon>
        <taxon>Strigeidida</taxon>
        <taxon>Schistosomatoidea</taxon>
        <taxon>Schistosomatidae</taxon>
        <taxon>Schistosoma</taxon>
    </lineage>
</organism>
<evidence type="ECO:0000313" key="3">
    <source>
        <dbReference type="EMBL" id="CAX70692.1"/>
    </source>
</evidence>
<protein>
    <submittedName>
        <fullName evidence="3">Uncharacterized protein</fullName>
    </submittedName>
</protein>
<keyword evidence="2" id="KW-0732">Signal</keyword>
<accession>C1L7L4</accession>
<proteinExistence type="evidence at transcript level"/>
<sequence>MALFRLLTIFVILLLLCDEVFSKSKGSRVGNSFGRSKPKHRYSGRSGLFSRRSGLHRNCRIIKYLVVKKLNAKLLYLSAE</sequence>
<name>C1L7L4_SCHJA</name>